<keyword evidence="5" id="KW-1185">Reference proteome</keyword>
<comment type="similarity">
    <text evidence="1">Belongs to the 'GDSL' lipolytic enzyme family.</text>
</comment>
<dbReference type="Gene3D" id="3.40.50.1110">
    <property type="entry name" value="SGNH hydrolase"/>
    <property type="match status" value="1"/>
</dbReference>
<dbReference type="PANTHER" id="PTHR43695:SF1">
    <property type="entry name" value="RHAMNOGALACTURONAN ACETYLESTERASE"/>
    <property type="match status" value="1"/>
</dbReference>
<dbReference type="GO" id="GO:0016788">
    <property type="term" value="F:hydrolase activity, acting on ester bonds"/>
    <property type="evidence" value="ECO:0007669"/>
    <property type="project" value="UniProtKB-ARBA"/>
</dbReference>
<proteinExistence type="inferred from homology"/>
<evidence type="ECO:0000259" key="3">
    <source>
        <dbReference type="Pfam" id="PF13472"/>
    </source>
</evidence>
<accession>A0A3M9M8U6</accession>
<evidence type="ECO:0000313" key="4">
    <source>
        <dbReference type="EMBL" id="RNI21984.1"/>
    </source>
</evidence>
<dbReference type="Proteomes" id="UP000272117">
    <property type="component" value="Unassembled WGS sequence"/>
</dbReference>
<dbReference type="SUPFAM" id="SSF52266">
    <property type="entry name" value="SGNH hydrolase"/>
    <property type="match status" value="1"/>
</dbReference>
<dbReference type="PANTHER" id="PTHR43695">
    <property type="entry name" value="PUTATIVE (AFU_ORTHOLOGUE AFUA_2G17250)-RELATED"/>
    <property type="match status" value="1"/>
</dbReference>
<reference evidence="4 5" key="1">
    <citation type="submission" date="2018-11" db="EMBL/GenBank/DDBJ databases">
        <title>Rufibacter latericius sp. nov., isolated from water in Baiyang Lake.</title>
        <authorList>
            <person name="Yang Y."/>
        </authorList>
    </citation>
    <scope>NUCLEOTIDE SEQUENCE [LARGE SCALE GENOMIC DNA]</scope>
    <source>
        <strain evidence="4 5">R-22-1c-1</strain>
    </source>
</reference>
<comment type="caution">
    <text evidence="4">The sequence shown here is derived from an EMBL/GenBank/DDBJ whole genome shotgun (WGS) entry which is preliminary data.</text>
</comment>
<sequence length="253" mass="28687">MTFKSILLLLGLGCLGLMSFLSFEKQPVTVYLIGDSTMSIKETKAYPETGWGMPFVYFFDKTVKIENHAKNGRSTRTFIEEKLWPPVATSMKAGDYLFIQFGHNDEVSTKKSYTTEADYTANLERFVSEARKKNVNPVLITPAARRKFDASGKIEETHAVYSNLVRSVAKKQKVALIDLDRKSQELLQKLGPESSKLLFLHLRAEEHPNYPQGKEDDTHFNELGAREMAQIVLAELKAQKLDLADRIVKPQVK</sequence>
<evidence type="ECO:0000256" key="1">
    <source>
        <dbReference type="ARBA" id="ARBA00008668"/>
    </source>
</evidence>
<gene>
    <name evidence="4" type="ORF">EFB08_22890</name>
</gene>
<feature type="domain" description="SGNH hydrolase-type esterase" evidence="3">
    <location>
        <begin position="33"/>
        <end position="226"/>
    </location>
</feature>
<name>A0A3M9M8U6_9BACT</name>
<dbReference type="Pfam" id="PF13472">
    <property type="entry name" value="Lipase_GDSL_2"/>
    <property type="match status" value="1"/>
</dbReference>
<protein>
    <submittedName>
        <fullName evidence="4">Rhamnogalacturonan acetylesterase</fullName>
    </submittedName>
</protein>
<dbReference type="InterPro" id="IPR036514">
    <property type="entry name" value="SGNH_hydro_sf"/>
</dbReference>
<dbReference type="CDD" id="cd01821">
    <property type="entry name" value="Rhamnogalacturan_acetylesterase_like"/>
    <property type="match status" value="1"/>
</dbReference>
<organism evidence="4 5">
    <name type="scientific">Rufibacter latericius</name>
    <dbReference type="NCBI Taxonomy" id="2487040"/>
    <lineage>
        <taxon>Bacteria</taxon>
        <taxon>Pseudomonadati</taxon>
        <taxon>Bacteroidota</taxon>
        <taxon>Cytophagia</taxon>
        <taxon>Cytophagales</taxon>
        <taxon>Hymenobacteraceae</taxon>
        <taxon>Rufibacter</taxon>
    </lineage>
</organism>
<dbReference type="OrthoDB" id="9807041at2"/>
<dbReference type="InterPro" id="IPR013830">
    <property type="entry name" value="SGNH_hydro"/>
</dbReference>
<dbReference type="RefSeq" id="WP_123129306.1">
    <property type="nucleotide sequence ID" value="NZ_RJJD01000023.1"/>
</dbReference>
<dbReference type="AlphaFoldDB" id="A0A3M9M8U6"/>
<keyword evidence="2" id="KW-0378">Hydrolase</keyword>
<evidence type="ECO:0000256" key="2">
    <source>
        <dbReference type="ARBA" id="ARBA00022801"/>
    </source>
</evidence>
<dbReference type="InterPro" id="IPR037459">
    <property type="entry name" value="RhgT-like"/>
</dbReference>
<dbReference type="EMBL" id="RJJD01000023">
    <property type="protein sequence ID" value="RNI21984.1"/>
    <property type="molecule type" value="Genomic_DNA"/>
</dbReference>
<evidence type="ECO:0000313" key="5">
    <source>
        <dbReference type="Proteomes" id="UP000272117"/>
    </source>
</evidence>